<dbReference type="Proteomes" id="UP000075420">
    <property type="component" value="Unassembled WGS sequence"/>
</dbReference>
<evidence type="ECO:0000256" key="3">
    <source>
        <dbReference type="ARBA" id="ARBA00022960"/>
    </source>
</evidence>
<comment type="caution">
    <text evidence="9">The sequence shown here is derived from an EMBL/GenBank/DDBJ whole genome shotgun (WGS) entry which is preliminary data.</text>
</comment>
<name>A0A150P3W9_SORCE</name>
<feature type="transmembrane region" description="Helical" evidence="7">
    <location>
        <begin position="20"/>
        <end position="38"/>
    </location>
</feature>
<keyword evidence="7" id="KW-0812">Transmembrane</keyword>
<dbReference type="EMBL" id="JELY01003276">
    <property type="protein sequence ID" value="KYF50117.1"/>
    <property type="molecule type" value="Genomic_DNA"/>
</dbReference>
<keyword evidence="3 5" id="KW-0133">Cell shape</keyword>
<evidence type="ECO:0000313" key="9">
    <source>
        <dbReference type="EMBL" id="KYF50117.1"/>
    </source>
</evidence>
<evidence type="ECO:0000256" key="6">
    <source>
        <dbReference type="SAM" id="Coils"/>
    </source>
</evidence>
<evidence type="ECO:0000259" key="8">
    <source>
        <dbReference type="Pfam" id="PF04085"/>
    </source>
</evidence>
<keyword evidence="7" id="KW-0472">Membrane</keyword>
<evidence type="ECO:0000256" key="5">
    <source>
        <dbReference type="PIRNR" id="PIRNR038471"/>
    </source>
</evidence>
<dbReference type="GO" id="GO:0005886">
    <property type="term" value="C:plasma membrane"/>
    <property type="evidence" value="ECO:0007669"/>
    <property type="project" value="TreeGrafter"/>
</dbReference>
<dbReference type="PANTHER" id="PTHR34138">
    <property type="entry name" value="CELL SHAPE-DETERMINING PROTEIN MREC"/>
    <property type="match status" value="1"/>
</dbReference>
<dbReference type="InterPro" id="IPR042177">
    <property type="entry name" value="Cell/Rod_1"/>
</dbReference>
<feature type="coiled-coil region" evidence="6">
    <location>
        <begin position="83"/>
        <end position="130"/>
    </location>
</feature>
<keyword evidence="7" id="KW-1133">Transmembrane helix</keyword>
<sequence length="300" mass="33197">MASRGAPYYLGPGATVNLKRYRDFVIVLLALAVPFWFLRASMRDPKQNTGADRIIIGIAAPIQYAAATLARGISNLWGDYIYLVDVKEDNARQASQIARLRERVRKLEALEEENRRLRRLLDLRQSLRTDVVSAQVVGKSTNDFFRVVRVTLDREARDIGSNLPVLSADGVVGTTLKSAGDTVDVRLVVDAGSGVDVVVERTGARGFVRGTGDETKYSCSVEYVQRTDEIEVGDLLVTSGVGRRFPKGIPVGTVTQVIRRDFGIYQQVYVAPAVDFSRLEEVLIVTTTLPEETPPQAQRR</sequence>
<comment type="similarity">
    <text evidence="1 5">Belongs to the MreC family.</text>
</comment>
<evidence type="ECO:0000256" key="2">
    <source>
        <dbReference type="ARBA" id="ARBA00013855"/>
    </source>
</evidence>
<gene>
    <name evidence="9" type="ORF">BE08_09175</name>
</gene>
<dbReference type="PIRSF" id="PIRSF038471">
    <property type="entry name" value="MreC"/>
    <property type="match status" value="1"/>
</dbReference>
<dbReference type="NCBIfam" id="TIGR00219">
    <property type="entry name" value="mreC"/>
    <property type="match status" value="1"/>
</dbReference>
<proteinExistence type="inferred from homology"/>
<dbReference type="AlphaFoldDB" id="A0A150P3W9"/>
<dbReference type="Pfam" id="PF04085">
    <property type="entry name" value="MreC"/>
    <property type="match status" value="1"/>
</dbReference>
<accession>A0A150P3W9</accession>
<dbReference type="InterPro" id="IPR042175">
    <property type="entry name" value="Cell/Rod_MreC_2"/>
</dbReference>
<feature type="domain" description="Rod shape-determining protein MreC beta-barrel core" evidence="8">
    <location>
        <begin position="136"/>
        <end position="285"/>
    </location>
</feature>
<dbReference type="GO" id="GO:0008360">
    <property type="term" value="P:regulation of cell shape"/>
    <property type="evidence" value="ECO:0007669"/>
    <property type="project" value="UniProtKB-KW"/>
</dbReference>
<evidence type="ECO:0000256" key="7">
    <source>
        <dbReference type="SAM" id="Phobius"/>
    </source>
</evidence>
<protein>
    <recommendedName>
        <fullName evidence="2 5">Cell shape-determining protein MreC</fullName>
    </recommendedName>
    <alternativeName>
        <fullName evidence="4 5">Cell shape protein MreC</fullName>
    </alternativeName>
</protein>
<dbReference type="Gene3D" id="2.40.10.340">
    <property type="entry name" value="Rod shape-determining protein MreC, domain 1"/>
    <property type="match status" value="1"/>
</dbReference>
<dbReference type="InterPro" id="IPR055342">
    <property type="entry name" value="MreC_beta-barrel_core"/>
</dbReference>
<comment type="function">
    <text evidence="5">Involved in formation and maintenance of cell shape.</text>
</comment>
<dbReference type="Gene3D" id="2.40.10.350">
    <property type="entry name" value="Rod shape-determining protein MreC, domain 2"/>
    <property type="match status" value="1"/>
</dbReference>
<organism evidence="9 10">
    <name type="scientific">Sorangium cellulosum</name>
    <name type="common">Polyangium cellulosum</name>
    <dbReference type="NCBI Taxonomy" id="56"/>
    <lineage>
        <taxon>Bacteria</taxon>
        <taxon>Pseudomonadati</taxon>
        <taxon>Myxococcota</taxon>
        <taxon>Polyangia</taxon>
        <taxon>Polyangiales</taxon>
        <taxon>Polyangiaceae</taxon>
        <taxon>Sorangium</taxon>
    </lineage>
</organism>
<dbReference type="PANTHER" id="PTHR34138:SF1">
    <property type="entry name" value="CELL SHAPE-DETERMINING PROTEIN MREC"/>
    <property type="match status" value="1"/>
</dbReference>
<evidence type="ECO:0000313" key="10">
    <source>
        <dbReference type="Proteomes" id="UP000075420"/>
    </source>
</evidence>
<reference evidence="9 10" key="1">
    <citation type="submission" date="2014-02" db="EMBL/GenBank/DDBJ databases">
        <title>The small core and large imbalanced accessory genome model reveals a collaborative survival strategy of Sorangium cellulosum strains in nature.</title>
        <authorList>
            <person name="Han K."/>
            <person name="Peng R."/>
            <person name="Blom J."/>
            <person name="Li Y.-Z."/>
        </authorList>
    </citation>
    <scope>NUCLEOTIDE SEQUENCE [LARGE SCALE GENOMIC DNA]</scope>
    <source>
        <strain evidence="9 10">So0157-25</strain>
    </source>
</reference>
<keyword evidence="6" id="KW-0175">Coiled coil</keyword>
<evidence type="ECO:0000256" key="1">
    <source>
        <dbReference type="ARBA" id="ARBA00009369"/>
    </source>
</evidence>
<dbReference type="InterPro" id="IPR007221">
    <property type="entry name" value="MreC"/>
</dbReference>
<evidence type="ECO:0000256" key="4">
    <source>
        <dbReference type="ARBA" id="ARBA00032089"/>
    </source>
</evidence>